<dbReference type="Proteomes" id="UP000541058">
    <property type="component" value="Unassembled WGS sequence"/>
</dbReference>
<comment type="caution">
    <text evidence="3">The sequence shown here is derived from an EMBL/GenBank/DDBJ whole genome shotgun (WGS) entry which is preliminary data.</text>
</comment>
<evidence type="ECO:0000256" key="1">
    <source>
        <dbReference type="SAM" id="MobiDB-lite"/>
    </source>
</evidence>
<keyword evidence="2" id="KW-1133">Transmembrane helix</keyword>
<dbReference type="RefSeq" id="WP_276648877.1">
    <property type="nucleotide sequence ID" value="NZ_JAAYSM010000243.1"/>
</dbReference>
<sequence>MDLAGIAAIIAALAFAALVIVLIISLLKIPKLIAELQNTIQKVNTTIDVVTKDVDGLSIEVEGLLNKTNSLMDDVNGKVSKIDPLFTAVGDLGLTVSEINVSAKDTANNLLSGIGRKKPSKTQRLQKNIKSLSKVKDFVSPSKQEKAVVDETVLVTPPKSAIEEELESIRNRKPSSTAGEITINEGVK</sequence>
<name>A0A7X8C4A4_9LACT</name>
<evidence type="ECO:0000313" key="4">
    <source>
        <dbReference type="Proteomes" id="UP000541058"/>
    </source>
</evidence>
<protein>
    <submittedName>
        <fullName evidence="3">DUF948 domain-containing protein</fullName>
    </submittedName>
</protein>
<dbReference type="EMBL" id="JAAYSM010000243">
    <property type="protein sequence ID" value="NLJ18685.1"/>
    <property type="molecule type" value="Genomic_DNA"/>
</dbReference>
<accession>A0A7X8C4A4</accession>
<proteinExistence type="predicted"/>
<feature type="region of interest" description="Disordered" evidence="1">
    <location>
        <begin position="165"/>
        <end position="188"/>
    </location>
</feature>
<gene>
    <name evidence="3" type="ORF">GX355_07460</name>
</gene>
<dbReference type="Pfam" id="PF06103">
    <property type="entry name" value="DUF948"/>
    <property type="match status" value="1"/>
</dbReference>
<keyword evidence="2" id="KW-0472">Membrane</keyword>
<organism evidence="3 4">
    <name type="scientific">Globicatella sulfidifaciens</name>
    <dbReference type="NCBI Taxonomy" id="136093"/>
    <lineage>
        <taxon>Bacteria</taxon>
        <taxon>Bacillati</taxon>
        <taxon>Bacillota</taxon>
        <taxon>Bacilli</taxon>
        <taxon>Lactobacillales</taxon>
        <taxon>Aerococcaceae</taxon>
        <taxon>Globicatella</taxon>
    </lineage>
</organism>
<feature type="transmembrane region" description="Helical" evidence="2">
    <location>
        <begin position="6"/>
        <end position="27"/>
    </location>
</feature>
<evidence type="ECO:0000313" key="3">
    <source>
        <dbReference type="EMBL" id="NLJ18685.1"/>
    </source>
</evidence>
<dbReference type="AlphaFoldDB" id="A0A7X8C4A4"/>
<dbReference type="PANTHER" id="PTHR40070">
    <property type="entry name" value="UPF0478 PROTEIN YTXG"/>
    <property type="match status" value="1"/>
</dbReference>
<evidence type="ECO:0000256" key="2">
    <source>
        <dbReference type="SAM" id="Phobius"/>
    </source>
</evidence>
<reference evidence="3 4" key="1">
    <citation type="journal article" date="2020" name="Biotechnol. Biofuels">
        <title>New insights from the biogas microbiome by comprehensive genome-resolved metagenomics of nearly 1600 species originating from multiple anaerobic digesters.</title>
        <authorList>
            <person name="Campanaro S."/>
            <person name="Treu L."/>
            <person name="Rodriguez-R L.M."/>
            <person name="Kovalovszki A."/>
            <person name="Ziels R.M."/>
            <person name="Maus I."/>
            <person name="Zhu X."/>
            <person name="Kougias P.G."/>
            <person name="Basile A."/>
            <person name="Luo G."/>
            <person name="Schluter A."/>
            <person name="Konstantinidis K.T."/>
            <person name="Angelidaki I."/>
        </authorList>
    </citation>
    <scope>NUCLEOTIDE SEQUENCE [LARGE SCALE GENOMIC DNA]</scope>
    <source>
        <strain evidence="3">AS23ysBPME_34</strain>
    </source>
</reference>
<dbReference type="PANTHER" id="PTHR40070:SF1">
    <property type="entry name" value="UPF0478 PROTEIN YTXG"/>
    <property type="match status" value="1"/>
</dbReference>
<keyword evidence="2" id="KW-0812">Transmembrane</keyword>
<dbReference type="InterPro" id="IPR009293">
    <property type="entry name" value="UPF0478"/>
</dbReference>